<gene>
    <name evidence="2" type="ORF">J1605_022717</name>
</gene>
<dbReference type="EMBL" id="JAIQCJ010001745">
    <property type="protein sequence ID" value="KAJ8787686.1"/>
    <property type="molecule type" value="Genomic_DNA"/>
</dbReference>
<organism evidence="2 3">
    <name type="scientific">Eschrichtius robustus</name>
    <name type="common">California gray whale</name>
    <name type="synonym">Eschrichtius gibbosus</name>
    <dbReference type="NCBI Taxonomy" id="9764"/>
    <lineage>
        <taxon>Eukaryota</taxon>
        <taxon>Metazoa</taxon>
        <taxon>Chordata</taxon>
        <taxon>Craniata</taxon>
        <taxon>Vertebrata</taxon>
        <taxon>Euteleostomi</taxon>
        <taxon>Mammalia</taxon>
        <taxon>Eutheria</taxon>
        <taxon>Laurasiatheria</taxon>
        <taxon>Artiodactyla</taxon>
        <taxon>Whippomorpha</taxon>
        <taxon>Cetacea</taxon>
        <taxon>Mysticeti</taxon>
        <taxon>Eschrichtiidae</taxon>
        <taxon>Eschrichtius</taxon>
    </lineage>
</organism>
<accession>A0AB34H9G5</accession>
<comment type="caution">
    <text evidence="2">The sequence shown here is derived from an EMBL/GenBank/DDBJ whole genome shotgun (WGS) entry which is preliminary data.</text>
</comment>
<evidence type="ECO:0000256" key="1">
    <source>
        <dbReference type="SAM" id="MobiDB-lite"/>
    </source>
</evidence>
<reference evidence="2 3" key="1">
    <citation type="submission" date="2022-11" db="EMBL/GenBank/DDBJ databases">
        <title>Whole genome sequence of Eschrichtius robustus ER-17-0199.</title>
        <authorList>
            <person name="Bruniche-Olsen A."/>
            <person name="Black A.N."/>
            <person name="Fields C.J."/>
            <person name="Walden K."/>
            <person name="Dewoody J.A."/>
        </authorList>
    </citation>
    <scope>NUCLEOTIDE SEQUENCE [LARGE SCALE GENOMIC DNA]</scope>
    <source>
        <strain evidence="2">ER-17-0199</strain>
        <tissue evidence="2">Blubber</tissue>
    </source>
</reference>
<name>A0AB34H9G5_ESCRO</name>
<dbReference type="Proteomes" id="UP001159641">
    <property type="component" value="Unassembled WGS sequence"/>
</dbReference>
<keyword evidence="3" id="KW-1185">Reference proteome</keyword>
<feature type="region of interest" description="Disordered" evidence="1">
    <location>
        <begin position="123"/>
        <end position="162"/>
    </location>
</feature>
<evidence type="ECO:0000313" key="3">
    <source>
        <dbReference type="Proteomes" id="UP001159641"/>
    </source>
</evidence>
<dbReference type="AlphaFoldDB" id="A0AB34H9G5"/>
<protein>
    <submittedName>
        <fullName evidence="2">Uncharacterized protein</fullName>
    </submittedName>
</protein>
<feature type="compositionally biased region" description="Basic and acidic residues" evidence="1">
    <location>
        <begin position="141"/>
        <end position="162"/>
    </location>
</feature>
<proteinExistence type="predicted"/>
<evidence type="ECO:0000313" key="2">
    <source>
        <dbReference type="EMBL" id="KAJ8787686.1"/>
    </source>
</evidence>
<sequence>MAEEKALRGRRLRVAEGGSFGATEESADTGVRRAKRRDSHTEDRRRPALTSPRGLSAQPPGRAGLRAEARASVGSQGEDWGRAGLGAEAPASVLAGRESGKKSAAAEEARDFFLPLCFAERKERGFRAPPKRAPETGASRSDQRGPQRRALSEPETRKQLLL</sequence>
<feature type="region of interest" description="Disordered" evidence="1">
    <location>
        <begin position="1"/>
        <end position="84"/>
    </location>
</feature>